<dbReference type="PANTHER" id="PTHR10668:SF105">
    <property type="entry name" value="DEHYDROGENASE-RELATED"/>
    <property type="match status" value="1"/>
</dbReference>
<comment type="caution">
    <text evidence="1">The sequence shown here is derived from an EMBL/GenBank/DDBJ whole genome shotgun (WGS) entry which is preliminary data.</text>
</comment>
<protein>
    <submittedName>
        <fullName evidence="1">NAD(P)/FAD-dependent oxidoreductase</fullName>
    </submittedName>
</protein>
<sequence length="477" mass="51484">MSSKPWDAVIIGSGPNGLSAGTALAARGLRVLIVEGADTLSAGTRTQEVTLPGFRHDLGSAVHPLGYLSPYLQTLPLAQFGLEWVVPPASVAHPLDGQEAVILSKSIAETAQNLGLDADAYRALVVPFTGRTDELLRDVLKPLGVPHSPLLLARFGLKALLPANFFAEHFFRGPRARALFAGCAAHSVLPFDKLFTTAIGLLFMVTAHAENWAFPRGGAQSLTDALAAYFQSLGGEIRLAAPITRFEDLPPARTYVFDTDPRQLAHIAQQHLPAAYRRRLERFQYGPGIFKVDYALSGPIPWRDPRCLRAATVHLGGPIGEIARGEKDAWQGRHAESPYVLLCQQSLFDATRAPAGQHTSWAYCHVPAGSTQDMSARIDAQIERFAPGFQDLVLARRTMNTHAVQAYNPNYVGGAITGGAVNLAQLFTRPVARLDPYRTPNPDLFICSASTPPGGGVHGMCGYHAAQSVLKRLGVRR</sequence>
<dbReference type="Gene3D" id="3.50.50.60">
    <property type="entry name" value="FAD/NAD(P)-binding domain"/>
    <property type="match status" value="2"/>
</dbReference>
<dbReference type="OrthoDB" id="833207at2"/>
<dbReference type="RefSeq" id="WP_140469589.1">
    <property type="nucleotide sequence ID" value="NZ_RCYZ01000014.1"/>
</dbReference>
<evidence type="ECO:0000313" key="1">
    <source>
        <dbReference type="EMBL" id="TPG58980.1"/>
    </source>
</evidence>
<dbReference type="Proteomes" id="UP000317646">
    <property type="component" value="Unassembled WGS sequence"/>
</dbReference>
<reference evidence="1 2" key="1">
    <citation type="journal article" date="2019" name="Environ. Microbiol.">
        <title>Species interactions and distinct microbial communities in high Arctic permafrost affected cryosols are associated with the CH4 and CO2 gas fluxes.</title>
        <authorList>
            <person name="Altshuler I."/>
            <person name="Hamel J."/>
            <person name="Turney S."/>
            <person name="Magnuson E."/>
            <person name="Levesque R."/>
            <person name="Greer C."/>
            <person name="Whyte L.G."/>
        </authorList>
    </citation>
    <scope>NUCLEOTIDE SEQUENCE [LARGE SCALE GENOMIC DNA]</scope>
    <source>
        <strain evidence="1 2">S9.2P</strain>
    </source>
</reference>
<organism evidence="1 2">
    <name type="scientific">Hymenobacter nivis</name>
    <dbReference type="NCBI Taxonomy" id="1850093"/>
    <lineage>
        <taxon>Bacteria</taxon>
        <taxon>Pseudomonadati</taxon>
        <taxon>Bacteroidota</taxon>
        <taxon>Cytophagia</taxon>
        <taxon>Cytophagales</taxon>
        <taxon>Hymenobacteraceae</taxon>
        <taxon>Hymenobacter</taxon>
    </lineage>
</organism>
<dbReference type="InterPro" id="IPR036188">
    <property type="entry name" value="FAD/NAD-bd_sf"/>
</dbReference>
<dbReference type="AlphaFoldDB" id="A0A502GCB4"/>
<evidence type="ECO:0000313" key="2">
    <source>
        <dbReference type="Proteomes" id="UP000317646"/>
    </source>
</evidence>
<gene>
    <name evidence="1" type="ORF">EAH73_21935</name>
</gene>
<dbReference type="PANTHER" id="PTHR10668">
    <property type="entry name" value="PHYTOENE DEHYDROGENASE"/>
    <property type="match status" value="1"/>
</dbReference>
<keyword evidence="2" id="KW-1185">Reference proteome</keyword>
<dbReference type="Pfam" id="PF13450">
    <property type="entry name" value="NAD_binding_8"/>
    <property type="match status" value="1"/>
</dbReference>
<proteinExistence type="predicted"/>
<dbReference type="EMBL" id="RCYZ01000014">
    <property type="protein sequence ID" value="TPG58980.1"/>
    <property type="molecule type" value="Genomic_DNA"/>
</dbReference>
<dbReference type="SUPFAM" id="SSF51905">
    <property type="entry name" value="FAD/NAD(P)-binding domain"/>
    <property type="match status" value="1"/>
</dbReference>
<accession>A0A502GCB4</accession>
<name>A0A502GCB4_9BACT</name>